<organism evidence="2 3">
    <name type="scientific">Vigna mungo</name>
    <name type="common">Black gram</name>
    <name type="synonym">Phaseolus mungo</name>
    <dbReference type="NCBI Taxonomy" id="3915"/>
    <lineage>
        <taxon>Eukaryota</taxon>
        <taxon>Viridiplantae</taxon>
        <taxon>Streptophyta</taxon>
        <taxon>Embryophyta</taxon>
        <taxon>Tracheophyta</taxon>
        <taxon>Spermatophyta</taxon>
        <taxon>Magnoliopsida</taxon>
        <taxon>eudicotyledons</taxon>
        <taxon>Gunneridae</taxon>
        <taxon>Pentapetalae</taxon>
        <taxon>rosids</taxon>
        <taxon>fabids</taxon>
        <taxon>Fabales</taxon>
        <taxon>Fabaceae</taxon>
        <taxon>Papilionoideae</taxon>
        <taxon>50 kb inversion clade</taxon>
        <taxon>NPAAA clade</taxon>
        <taxon>indigoferoid/millettioid clade</taxon>
        <taxon>Phaseoleae</taxon>
        <taxon>Vigna</taxon>
    </lineage>
</organism>
<gene>
    <name evidence="2" type="ORF">V8G54_034181</name>
</gene>
<reference evidence="2 3" key="1">
    <citation type="journal article" date="2023" name="Life. Sci Alliance">
        <title>Evolutionary insights into 3D genome organization and epigenetic landscape of Vigna mungo.</title>
        <authorList>
            <person name="Junaid A."/>
            <person name="Singh B."/>
            <person name="Bhatia S."/>
        </authorList>
    </citation>
    <scope>NUCLEOTIDE SEQUENCE [LARGE SCALE GENOMIC DNA]</scope>
    <source>
        <strain evidence="2">Urdbean</strain>
    </source>
</reference>
<proteinExistence type="predicted"/>
<feature type="signal peptide" evidence="1">
    <location>
        <begin position="1"/>
        <end position="30"/>
    </location>
</feature>
<keyword evidence="1" id="KW-0732">Signal</keyword>
<feature type="chain" id="PRO_5042924741" evidence="1">
    <location>
        <begin position="31"/>
        <end position="118"/>
    </location>
</feature>
<name>A0AAQ3MQC7_VIGMU</name>
<evidence type="ECO:0000256" key="1">
    <source>
        <dbReference type="SAM" id="SignalP"/>
    </source>
</evidence>
<keyword evidence="3" id="KW-1185">Reference proteome</keyword>
<dbReference type="Proteomes" id="UP001374535">
    <property type="component" value="Chromosome 10"/>
</dbReference>
<dbReference type="PROSITE" id="PS51257">
    <property type="entry name" value="PROKAR_LIPOPROTEIN"/>
    <property type="match status" value="1"/>
</dbReference>
<protein>
    <submittedName>
        <fullName evidence="2">Uncharacterized protein</fullName>
    </submittedName>
</protein>
<evidence type="ECO:0000313" key="2">
    <source>
        <dbReference type="EMBL" id="WVY95093.1"/>
    </source>
</evidence>
<evidence type="ECO:0000313" key="3">
    <source>
        <dbReference type="Proteomes" id="UP001374535"/>
    </source>
</evidence>
<sequence length="118" mass="12823">MAKASVLFPCMMVLCLVIFAIGCVKKCVNSCCLCDCSGNEKPEINVCSDASHSSAARFEHASTVASCFKGEDFVVLTAMRMPTNRDLHTVEVSLRIQPLLLANYPKQREEGVAPPLLT</sequence>
<accession>A0AAQ3MQC7</accession>
<dbReference type="AlphaFoldDB" id="A0AAQ3MQC7"/>
<dbReference type="EMBL" id="CP144691">
    <property type="protein sequence ID" value="WVY95093.1"/>
    <property type="molecule type" value="Genomic_DNA"/>
</dbReference>